<gene>
    <name evidence="2" type="ORF">SAMN05216375_10531</name>
    <name evidence="1" type="ORF">TR210_1119</name>
</gene>
<proteinExistence type="predicted"/>
<dbReference type="Proteomes" id="UP000199280">
    <property type="component" value="Unassembled WGS sequence"/>
</dbReference>
<sequence>MSKLGLQLSPADSESKCWVAEITGEDEVYKLKRDFIPEEPEGGWILYDGWYQLNGTVPGVTEFRKEYIRIKDGKVRRNLAFRELVESLDEIKAGEGPRTERMRKEISAILDEIKAAAYCEPVAEGIEKQKEDLDMVDEPDQIRNALYMLKKQKQNYIKQYRKMFNL</sequence>
<dbReference type="RefSeq" id="WP_068622407.1">
    <property type="nucleotide sequence ID" value="NZ_FJNB01000006.1"/>
</dbReference>
<dbReference type="Proteomes" id="UP000076878">
    <property type="component" value="Unassembled WGS sequence"/>
</dbReference>
<name>A0A143YQK0_9LACT</name>
<reference evidence="1 3" key="1">
    <citation type="submission" date="2016-02" db="EMBL/GenBank/DDBJ databases">
        <authorList>
            <person name="Wen L."/>
            <person name="He K."/>
            <person name="Yang H."/>
        </authorList>
    </citation>
    <scope>NUCLEOTIDE SEQUENCE [LARGE SCALE GENOMIC DNA]</scope>
    <source>
        <strain evidence="1">Trichococcus_R210</strain>
    </source>
</reference>
<evidence type="ECO:0000313" key="3">
    <source>
        <dbReference type="Proteomes" id="UP000076878"/>
    </source>
</evidence>
<reference evidence="2 4" key="2">
    <citation type="submission" date="2016-10" db="EMBL/GenBank/DDBJ databases">
        <authorList>
            <person name="Varghese N."/>
            <person name="Submissions S."/>
        </authorList>
    </citation>
    <scope>NUCLEOTIDE SEQUENCE [LARGE SCALE GENOMIC DNA]</scope>
    <source>
        <strain evidence="2 4">DSM 22150</strain>
    </source>
</reference>
<evidence type="ECO:0000313" key="2">
    <source>
        <dbReference type="EMBL" id="SEI91895.1"/>
    </source>
</evidence>
<evidence type="ECO:0000313" key="4">
    <source>
        <dbReference type="Proteomes" id="UP000199280"/>
    </source>
</evidence>
<evidence type="ECO:0000313" key="1">
    <source>
        <dbReference type="EMBL" id="CZQ93190.1"/>
    </source>
</evidence>
<keyword evidence="4" id="KW-1185">Reference proteome</keyword>
<organism evidence="1 3">
    <name type="scientific">Trichococcus ilyis</name>
    <dbReference type="NCBI Taxonomy" id="640938"/>
    <lineage>
        <taxon>Bacteria</taxon>
        <taxon>Bacillati</taxon>
        <taxon>Bacillota</taxon>
        <taxon>Bacilli</taxon>
        <taxon>Lactobacillales</taxon>
        <taxon>Carnobacteriaceae</taxon>
        <taxon>Trichococcus</taxon>
    </lineage>
</organism>
<protein>
    <submittedName>
        <fullName evidence="1">Uncharacterized protein</fullName>
    </submittedName>
</protein>
<dbReference type="STRING" id="640938.TR210_1119"/>
<dbReference type="EMBL" id="FNYT01000005">
    <property type="protein sequence ID" value="SEI91895.1"/>
    <property type="molecule type" value="Genomic_DNA"/>
</dbReference>
<dbReference type="OrthoDB" id="2165349at2"/>
<dbReference type="AlphaFoldDB" id="A0A143YQK0"/>
<dbReference type="EMBL" id="FJNB01000006">
    <property type="protein sequence ID" value="CZQ93190.1"/>
    <property type="molecule type" value="Genomic_DNA"/>
</dbReference>
<accession>A0A143YQK0</accession>